<protein>
    <recommendedName>
        <fullName evidence="6">Putative O-antigen transporter</fullName>
    </recommendedName>
</protein>
<dbReference type="InterPro" id="IPR050833">
    <property type="entry name" value="Poly_Biosynth_Transport"/>
</dbReference>
<evidence type="ECO:0000256" key="3">
    <source>
        <dbReference type="ARBA" id="ARBA00022692"/>
    </source>
</evidence>
<feature type="transmembrane region" description="Helical" evidence="7">
    <location>
        <begin position="80"/>
        <end position="102"/>
    </location>
</feature>
<keyword evidence="2" id="KW-1003">Cell membrane</keyword>
<dbReference type="EMBL" id="CP074352">
    <property type="protein sequence ID" value="UYU30724.1"/>
    <property type="molecule type" value="Genomic_DNA"/>
</dbReference>
<gene>
    <name evidence="8" type="ORF">KFZ77_12690</name>
</gene>
<evidence type="ECO:0000256" key="6">
    <source>
        <dbReference type="ARBA" id="ARBA00049738"/>
    </source>
</evidence>
<evidence type="ECO:0000256" key="4">
    <source>
        <dbReference type="ARBA" id="ARBA00022989"/>
    </source>
</evidence>
<proteinExistence type="predicted"/>
<dbReference type="InterPro" id="IPR002797">
    <property type="entry name" value="Polysacc_synth"/>
</dbReference>
<feature type="transmembrane region" description="Helical" evidence="7">
    <location>
        <begin position="209"/>
        <end position="226"/>
    </location>
</feature>
<reference evidence="8 9" key="1">
    <citation type="submission" date="2021-05" db="EMBL/GenBank/DDBJ databases">
        <title>Isolation, identification, and the growth promoting effects of Pantoea dispersa strain YSD J2 from the aboveground leaves of Cyperus esculentus L.Var. Sativus.</title>
        <authorList>
            <person name="Wang S."/>
            <person name="Tang X.M."/>
            <person name="Huang Y.N."/>
        </authorList>
    </citation>
    <scope>NUCLEOTIDE SEQUENCE [LARGE SCALE GENOMIC DNA]</scope>
    <source>
        <strain evidence="9">YSD YN2</strain>
    </source>
</reference>
<comment type="subcellular location">
    <subcellularLocation>
        <location evidence="1">Cell membrane</location>
        <topology evidence="1">Multi-pass membrane protein</topology>
    </subcellularLocation>
</comment>
<dbReference type="RefSeq" id="WP_264384402.1">
    <property type="nucleotide sequence ID" value="NZ_CP074352.1"/>
</dbReference>
<feature type="transmembrane region" description="Helical" evidence="7">
    <location>
        <begin position="291"/>
        <end position="320"/>
    </location>
</feature>
<name>A0ABY6JAC3_9ENTR</name>
<feature type="transmembrane region" description="Helical" evidence="7">
    <location>
        <begin position="326"/>
        <end position="348"/>
    </location>
</feature>
<sequence>MLKNGSIYLLANILYAAVPFLMIPVLTRALTPAEYGQIAIFQMLTAGLAGIIGFNGTGASARHHFEDVSEDEKARYNANCIYILFFSVLVVLAIFSLFSTFLTQKLSLSFEMIVLAVGVSAFSFIIQLRLVQWQVQKQAVNYGLFQVSNGLALLVFVFIFLFTIEKTGAQYILANFVSTLILSVMALFSLCKSNSISWSLPRRNVMTDIMIFGAPLVPHVFGGFLLTSFDRVIINDHFGLALTGIYTLAFQLSMALKIVFDAINKSFVPYLYEILKRDDAEEKLLLVKRTYLWYGVLFAAGLLGFIIGPELLVLVAGSAYKQAAEIISYLIVGQIFYGMYFMVTNYIFYAKKTALLSLITIFSGSVNIGLILVMIPVYGLKGAAWSFCLSMALRFLLTWALASRVIHMPWRLQTKK</sequence>
<organism evidence="8 9">
    <name type="scientific">Siccibacter colletis</name>
    <dbReference type="NCBI Taxonomy" id="1505757"/>
    <lineage>
        <taxon>Bacteria</taxon>
        <taxon>Pseudomonadati</taxon>
        <taxon>Pseudomonadota</taxon>
        <taxon>Gammaproteobacteria</taxon>
        <taxon>Enterobacterales</taxon>
        <taxon>Enterobacteriaceae</taxon>
        <taxon>Siccibacter</taxon>
    </lineage>
</organism>
<evidence type="ECO:0000313" key="8">
    <source>
        <dbReference type="EMBL" id="UYU30724.1"/>
    </source>
</evidence>
<evidence type="ECO:0000256" key="2">
    <source>
        <dbReference type="ARBA" id="ARBA00022475"/>
    </source>
</evidence>
<dbReference type="PANTHER" id="PTHR30250">
    <property type="entry name" value="PST FAMILY PREDICTED COLANIC ACID TRANSPORTER"/>
    <property type="match status" value="1"/>
</dbReference>
<accession>A0ABY6JAC3</accession>
<feature type="transmembrane region" description="Helical" evidence="7">
    <location>
        <begin position="38"/>
        <end position="59"/>
    </location>
</feature>
<keyword evidence="3 7" id="KW-0812">Transmembrane</keyword>
<feature type="transmembrane region" description="Helical" evidence="7">
    <location>
        <begin position="238"/>
        <end position="260"/>
    </location>
</feature>
<feature type="transmembrane region" description="Helical" evidence="7">
    <location>
        <begin position="7"/>
        <end position="26"/>
    </location>
</feature>
<feature type="transmembrane region" description="Helical" evidence="7">
    <location>
        <begin position="168"/>
        <end position="188"/>
    </location>
</feature>
<feature type="transmembrane region" description="Helical" evidence="7">
    <location>
        <begin position="142"/>
        <end position="162"/>
    </location>
</feature>
<evidence type="ECO:0000256" key="7">
    <source>
        <dbReference type="SAM" id="Phobius"/>
    </source>
</evidence>
<feature type="transmembrane region" description="Helical" evidence="7">
    <location>
        <begin position="355"/>
        <end position="378"/>
    </location>
</feature>
<feature type="transmembrane region" description="Helical" evidence="7">
    <location>
        <begin position="108"/>
        <end position="130"/>
    </location>
</feature>
<feature type="transmembrane region" description="Helical" evidence="7">
    <location>
        <begin position="384"/>
        <end position="406"/>
    </location>
</feature>
<keyword evidence="5 7" id="KW-0472">Membrane</keyword>
<evidence type="ECO:0000256" key="1">
    <source>
        <dbReference type="ARBA" id="ARBA00004651"/>
    </source>
</evidence>
<evidence type="ECO:0000313" key="9">
    <source>
        <dbReference type="Proteomes" id="UP001156318"/>
    </source>
</evidence>
<keyword evidence="9" id="KW-1185">Reference proteome</keyword>
<evidence type="ECO:0000256" key="5">
    <source>
        <dbReference type="ARBA" id="ARBA00023136"/>
    </source>
</evidence>
<keyword evidence="4 7" id="KW-1133">Transmembrane helix</keyword>
<dbReference type="Pfam" id="PF01943">
    <property type="entry name" value="Polysacc_synt"/>
    <property type="match status" value="1"/>
</dbReference>
<dbReference type="Proteomes" id="UP001156318">
    <property type="component" value="Chromosome"/>
</dbReference>
<dbReference type="PANTHER" id="PTHR30250:SF11">
    <property type="entry name" value="O-ANTIGEN TRANSPORTER-RELATED"/>
    <property type="match status" value="1"/>
</dbReference>